<dbReference type="RefSeq" id="WP_158285006.1">
    <property type="nucleotide sequence ID" value="NZ_QGTR01000006.1"/>
</dbReference>
<dbReference type="AlphaFoldDB" id="A0A317PDJ9"/>
<comment type="caution">
    <text evidence="2">The sequence shown here is derived from an EMBL/GenBank/DDBJ whole genome shotgun (WGS) entry which is preliminary data.</text>
</comment>
<dbReference type="OrthoDB" id="8453979at2"/>
<sequence length="52" mass="6008">MERILTLIAFVVLCGFLGVLIYKLPRLDLGIVVVTTLVMAFYDLFIHKRRAR</sequence>
<dbReference type="EMBL" id="QGTR01000006">
    <property type="protein sequence ID" value="PWV97619.1"/>
    <property type="molecule type" value="Genomic_DNA"/>
</dbReference>
<protein>
    <submittedName>
        <fullName evidence="2">Uncharacterized protein</fullName>
    </submittedName>
</protein>
<name>A0A317PDJ9_9HYPH</name>
<evidence type="ECO:0000313" key="2">
    <source>
        <dbReference type="EMBL" id="PWV97619.1"/>
    </source>
</evidence>
<proteinExistence type="predicted"/>
<dbReference type="Proteomes" id="UP000246352">
    <property type="component" value="Unassembled WGS sequence"/>
</dbReference>
<feature type="transmembrane region" description="Helical" evidence="1">
    <location>
        <begin position="5"/>
        <end position="23"/>
    </location>
</feature>
<keyword evidence="1" id="KW-1133">Transmembrane helix</keyword>
<evidence type="ECO:0000313" key="3">
    <source>
        <dbReference type="Proteomes" id="UP000246352"/>
    </source>
</evidence>
<keyword evidence="1" id="KW-0472">Membrane</keyword>
<evidence type="ECO:0000256" key="1">
    <source>
        <dbReference type="SAM" id="Phobius"/>
    </source>
</evidence>
<keyword evidence="3" id="KW-1185">Reference proteome</keyword>
<gene>
    <name evidence="2" type="ORF">DFR52_106142</name>
</gene>
<feature type="transmembrane region" description="Helical" evidence="1">
    <location>
        <begin position="29"/>
        <end position="46"/>
    </location>
</feature>
<organism evidence="2 3">
    <name type="scientific">Hoeflea marina</name>
    <dbReference type="NCBI Taxonomy" id="274592"/>
    <lineage>
        <taxon>Bacteria</taxon>
        <taxon>Pseudomonadati</taxon>
        <taxon>Pseudomonadota</taxon>
        <taxon>Alphaproteobacteria</taxon>
        <taxon>Hyphomicrobiales</taxon>
        <taxon>Rhizobiaceae</taxon>
        <taxon>Hoeflea</taxon>
    </lineage>
</organism>
<accession>A0A317PDJ9</accession>
<reference evidence="2 3" key="1">
    <citation type="submission" date="2018-05" db="EMBL/GenBank/DDBJ databases">
        <title>Genomic Encyclopedia of Type Strains, Phase IV (KMG-IV): sequencing the most valuable type-strain genomes for metagenomic binning, comparative biology and taxonomic classification.</title>
        <authorList>
            <person name="Goeker M."/>
        </authorList>
    </citation>
    <scope>NUCLEOTIDE SEQUENCE [LARGE SCALE GENOMIC DNA]</scope>
    <source>
        <strain evidence="2 3">DSM 16791</strain>
    </source>
</reference>
<keyword evidence="1" id="KW-0812">Transmembrane</keyword>